<name>A0A6J6EUL1_9ZZZZ</name>
<dbReference type="EMBL" id="CAEZTM010000073">
    <property type="protein sequence ID" value="CAB4579049.1"/>
    <property type="molecule type" value="Genomic_DNA"/>
</dbReference>
<accession>A0A6J6EUL1</accession>
<dbReference type="EMBL" id="CAEZVY010000072">
    <property type="protein sequence ID" value="CAB4643397.1"/>
    <property type="molecule type" value="Genomic_DNA"/>
</dbReference>
<gene>
    <name evidence="1" type="ORF">UFOPK1684_01259</name>
    <name evidence="2" type="ORF">UFOPK2158_00782</name>
</gene>
<reference evidence="1" key="1">
    <citation type="submission" date="2020-05" db="EMBL/GenBank/DDBJ databases">
        <authorList>
            <person name="Chiriac C."/>
            <person name="Salcher M."/>
            <person name="Ghai R."/>
            <person name="Kavagutti S V."/>
        </authorList>
    </citation>
    <scope>NUCLEOTIDE SEQUENCE</scope>
</reference>
<protein>
    <submittedName>
        <fullName evidence="1">Unannotated protein</fullName>
    </submittedName>
</protein>
<sequence>MWPIVRRFGLIALAIVALWLGSVLALNLTVYSPAGHVASYLRALESGDYVAAARHAGMPEVPAIVPLKGELQDARILGSATLPNGDILVQTEYLLGGQPESTFFVVRAGEPVLFLFRTWAFDRPPLGRVELIVPGDDRVDVNGRQLLVSRLGVPAQTSVLVPGVYGASLETEWLAAPETFATLTEVGERVQLRVPIEPTERLVARTTEAVEDFLNDCVAQAVLQPVGCPFGVTIADRVVGAPQWTVLDYPDVSLRLAADRATWSLVANSGVAEVSIQVQSLFDGSLAEVTELVPFKVLGVVRGTALDEPVLNLY</sequence>
<evidence type="ECO:0000313" key="2">
    <source>
        <dbReference type="EMBL" id="CAB4643397.1"/>
    </source>
</evidence>
<organism evidence="1">
    <name type="scientific">freshwater metagenome</name>
    <dbReference type="NCBI Taxonomy" id="449393"/>
    <lineage>
        <taxon>unclassified sequences</taxon>
        <taxon>metagenomes</taxon>
        <taxon>ecological metagenomes</taxon>
    </lineage>
</organism>
<evidence type="ECO:0000313" key="1">
    <source>
        <dbReference type="EMBL" id="CAB4579049.1"/>
    </source>
</evidence>
<proteinExistence type="predicted"/>
<dbReference type="AlphaFoldDB" id="A0A6J6EUL1"/>